<dbReference type="EMBL" id="QASN01000013">
    <property type="protein sequence ID" value="PTU74969.1"/>
    <property type="molecule type" value="Genomic_DNA"/>
</dbReference>
<comment type="caution">
    <text evidence="3">The sequence shown here is derived from an EMBL/GenBank/DDBJ whole genome shotgun (WGS) entry which is preliminary data.</text>
</comment>
<dbReference type="Proteomes" id="UP000244064">
    <property type="component" value="Unassembled WGS sequence"/>
</dbReference>
<feature type="transmembrane region" description="Helical" evidence="2">
    <location>
        <begin position="26"/>
        <end position="43"/>
    </location>
</feature>
<organism evidence="3 4">
    <name type="scientific">Pseudomonas mangrovi</name>
    <dbReference type="NCBI Taxonomy" id="2161748"/>
    <lineage>
        <taxon>Bacteria</taxon>
        <taxon>Pseudomonadati</taxon>
        <taxon>Pseudomonadota</taxon>
        <taxon>Gammaproteobacteria</taxon>
        <taxon>Pseudomonadales</taxon>
        <taxon>Pseudomonadaceae</taxon>
        <taxon>Pseudomonas</taxon>
    </lineage>
</organism>
<reference evidence="3 4" key="1">
    <citation type="submission" date="2018-04" db="EMBL/GenBank/DDBJ databases">
        <title>Pseudomonas sp. nov., isolated from mangrove soil.</title>
        <authorList>
            <person name="Chen C."/>
        </authorList>
    </citation>
    <scope>NUCLEOTIDE SEQUENCE [LARGE SCALE GENOMIC DNA]</scope>
    <source>
        <strain evidence="3 4">TC-11</strain>
    </source>
</reference>
<dbReference type="AlphaFoldDB" id="A0A2T5PB71"/>
<proteinExistence type="predicted"/>
<feature type="compositionally biased region" description="Basic and acidic residues" evidence="1">
    <location>
        <begin position="273"/>
        <end position="286"/>
    </location>
</feature>
<feature type="region of interest" description="Disordered" evidence="1">
    <location>
        <begin position="273"/>
        <end position="335"/>
    </location>
</feature>
<feature type="compositionally biased region" description="Basic and acidic residues" evidence="1">
    <location>
        <begin position="299"/>
        <end position="323"/>
    </location>
</feature>
<evidence type="ECO:0000313" key="4">
    <source>
        <dbReference type="Proteomes" id="UP000244064"/>
    </source>
</evidence>
<dbReference type="OrthoDB" id="9991525at2"/>
<evidence type="ECO:0000313" key="3">
    <source>
        <dbReference type="EMBL" id="PTU74969.1"/>
    </source>
</evidence>
<evidence type="ECO:0000256" key="1">
    <source>
        <dbReference type="SAM" id="MobiDB-lite"/>
    </source>
</evidence>
<name>A0A2T5PB71_9PSED</name>
<accession>A0A2T5PB71</accession>
<gene>
    <name evidence="3" type="ORF">DBO85_06810</name>
</gene>
<keyword evidence="2" id="KW-1133">Transmembrane helix</keyword>
<keyword evidence="4" id="KW-1185">Reference proteome</keyword>
<keyword evidence="2" id="KW-0472">Membrane</keyword>
<protein>
    <submittedName>
        <fullName evidence="3">Uncharacterized protein</fullName>
    </submittedName>
</protein>
<sequence>MRTLEQYLPAMREAQGRWYWPRTSTVAPMVAIALLLVAFVYAYRYPTMKAEEAALRLERFNVLTLDSAQKTQAALTRLQALVAEQPEWLREVVTEQVGTLNAHLALIQPLTREQVLHQAQAQQEAYEKAQQLIEASPFKGLTKQQVPLSAEGKAYLDALEIERPSRFDYQRLADGVISALPNLQAGLKLQAQAESLAHELDVRLNGDKAATATQTIAPVAEALRPVAGSTQQVAKSDVPINALTSALRQAEREAERQQRQAALAAESQQRKLERAARQAELQEQRRQQQAQRAAVQQQRDSERQARAAAEARQRAERDAERQAAAEQRQAQATIEAKKRECTASLVARAKCAAQGYNPLTGMKN</sequence>
<evidence type="ECO:0000256" key="2">
    <source>
        <dbReference type="SAM" id="Phobius"/>
    </source>
</evidence>
<dbReference type="RefSeq" id="WP_108106510.1">
    <property type="nucleotide sequence ID" value="NZ_QASN01000013.1"/>
</dbReference>
<keyword evidence="2" id="KW-0812">Transmembrane</keyword>
<feature type="compositionally biased region" description="Low complexity" evidence="1">
    <location>
        <begin position="287"/>
        <end position="298"/>
    </location>
</feature>